<dbReference type="GO" id="GO:0032483">
    <property type="term" value="P:regulation of Rab protein signal transduction"/>
    <property type="evidence" value="ECO:0007669"/>
    <property type="project" value="TreeGrafter"/>
</dbReference>
<dbReference type="EMBL" id="JARAKH010000043">
    <property type="protein sequence ID" value="KAK8379608.1"/>
    <property type="molecule type" value="Genomic_DNA"/>
</dbReference>
<feature type="compositionally biased region" description="Gly residues" evidence="1">
    <location>
        <begin position="438"/>
        <end position="447"/>
    </location>
</feature>
<gene>
    <name evidence="2" type="ORF">O3P69_019514</name>
</gene>
<reference evidence="2 3" key="1">
    <citation type="submission" date="2023-03" db="EMBL/GenBank/DDBJ databases">
        <title>High-quality genome of Scylla paramamosain provides insights in environmental adaptation.</title>
        <authorList>
            <person name="Zhang L."/>
        </authorList>
    </citation>
    <scope>NUCLEOTIDE SEQUENCE [LARGE SCALE GENOMIC DNA]</scope>
    <source>
        <strain evidence="2">LZ_2023a</strain>
        <tissue evidence="2">Muscle</tissue>
    </source>
</reference>
<feature type="compositionally biased region" description="Basic and acidic residues" evidence="1">
    <location>
        <begin position="257"/>
        <end position="266"/>
    </location>
</feature>
<feature type="compositionally biased region" description="Low complexity" evidence="1">
    <location>
        <begin position="67"/>
        <end position="130"/>
    </location>
</feature>
<feature type="compositionally biased region" description="Low complexity" evidence="1">
    <location>
        <begin position="414"/>
        <end position="423"/>
    </location>
</feature>
<keyword evidence="3" id="KW-1185">Reference proteome</keyword>
<evidence type="ECO:0000313" key="2">
    <source>
        <dbReference type="EMBL" id="KAK8379608.1"/>
    </source>
</evidence>
<feature type="region of interest" description="Disordered" evidence="1">
    <location>
        <begin position="65"/>
        <end position="141"/>
    </location>
</feature>
<dbReference type="GO" id="GO:0005085">
    <property type="term" value="F:guanyl-nucleotide exchange factor activity"/>
    <property type="evidence" value="ECO:0007669"/>
    <property type="project" value="UniProtKB-ARBA"/>
</dbReference>
<sequence>MVTLVAGADLSLIETCGAFHSSAGLLMTSPLNSATLATPTRPRPPRPTDLAMALSPTLDQYDKMTEATSASSTSSTSTRTPPDAATTTTTTTTTATTTTISSSSSSSSNSSATTTSSSTSSSSSSSSSSSGQERVPEYLRSDSYGSDAKIVTNLLRLTRVEIEPLTQVGRGVAASQDSLMEEGREEEEEDDREEEEEDREEEEAPKTGKRLSSLFRRSVEGAEGGLRGLWRRGGANQTSQSSRDSGSPEQDPGLPDGKAEEQKEEKDQEEEEEEEGECSCPEEDDKDEAGEDCAPPATPPQRSPVRCPPHYSPVPSSPRRTPVTENDPLGAFSPVTPPSPAAPRRPPQPPRQPRRRRPGGAAAVSAAAPPSLGQAGRLPPPRPAPLPRRASSSLWVLPGPPRSPQATDQPRPAPQTTTIATATPPWPALKFLSSNSAPGGGGGGGGGAGGGGIGAAASNMATVGLREASRQIEHLRVQYLEPALSEMGHYSPGNFNYRRNELISGGLSSMKSAVTSLSKKYNEIRDAIVATNTPVRGAHGLSMSLPSPGFFDTYFGGRAPTGTGQGVAVDGSAHSTAPQQDLFPPLGWDAAGPYCVGVWLTSCTRCHNCAALLYDEEIMAGWRPDDSNLNTKCAFCEKVTVPLLTITIHSCLHLPRPDRDPSTTTTTTTTTAATTAAGSQSGQDEANDLVTSSDPQSTRGHMAPSKTDTLTSAASRGDLHYLKDNVTSIMRKKGVRCEPVTVPYLSPLVLRKELETVMGHEGDACLTEPAFTDHHPILYWNLLWYFSRLRVPSHLPGLCLGAGCVRQATPPHPSWHSADWQNVYIRCLWDNSKYHDELGQPMYIQWQDTYTPSPLMSALVRERTRIPRSVMQSILTALHIDDLSTALRLLMGEVKKRPSALKRLRFPAYRDLLFLAAACMPPQHLNLTAFDREYRRAFERGDQAYTRLLGRCDTPPTIAAVFCRRYFSQLALLL</sequence>
<feature type="region of interest" description="Disordered" evidence="1">
    <location>
        <begin position="655"/>
        <end position="710"/>
    </location>
</feature>
<protein>
    <submittedName>
        <fullName evidence="2">Uncharacterized protein</fullName>
    </submittedName>
</protein>
<evidence type="ECO:0000256" key="1">
    <source>
        <dbReference type="SAM" id="MobiDB-lite"/>
    </source>
</evidence>
<dbReference type="PANTHER" id="PTHR12296">
    <property type="entry name" value="DENN DOMAIN-CONTAINING PROTEIN 4"/>
    <property type="match status" value="1"/>
</dbReference>
<feature type="compositionally biased region" description="Pro residues" evidence="1">
    <location>
        <begin position="335"/>
        <end position="351"/>
    </location>
</feature>
<accession>A0AAW0SWY4</accession>
<proteinExistence type="predicted"/>
<feature type="compositionally biased region" description="Pro residues" evidence="1">
    <location>
        <begin position="296"/>
        <end position="316"/>
    </location>
</feature>
<feature type="compositionally biased region" description="Acidic residues" evidence="1">
    <location>
        <begin position="267"/>
        <end position="291"/>
    </location>
</feature>
<organism evidence="2 3">
    <name type="scientific">Scylla paramamosain</name>
    <name type="common">Mud crab</name>
    <dbReference type="NCBI Taxonomy" id="85552"/>
    <lineage>
        <taxon>Eukaryota</taxon>
        <taxon>Metazoa</taxon>
        <taxon>Ecdysozoa</taxon>
        <taxon>Arthropoda</taxon>
        <taxon>Crustacea</taxon>
        <taxon>Multicrustacea</taxon>
        <taxon>Malacostraca</taxon>
        <taxon>Eumalacostraca</taxon>
        <taxon>Eucarida</taxon>
        <taxon>Decapoda</taxon>
        <taxon>Pleocyemata</taxon>
        <taxon>Brachyura</taxon>
        <taxon>Eubrachyura</taxon>
        <taxon>Portunoidea</taxon>
        <taxon>Portunidae</taxon>
        <taxon>Portuninae</taxon>
        <taxon>Scylla</taxon>
    </lineage>
</organism>
<feature type="compositionally biased region" description="Polar residues" evidence="1">
    <location>
        <begin position="678"/>
        <end position="699"/>
    </location>
</feature>
<feature type="compositionally biased region" description="Acidic residues" evidence="1">
    <location>
        <begin position="179"/>
        <end position="203"/>
    </location>
</feature>
<feature type="compositionally biased region" description="Low complexity" evidence="1">
    <location>
        <begin position="359"/>
        <end position="370"/>
    </location>
</feature>
<feature type="region of interest" description="Disordered" evidence="1">
    <location>
        <begin position="169"/>
        <end position="447"/>
    </location>
</feature>
<feature type="compositionally biased region" description="Low complexity" evidence="1">
    <location>
        <begin position="663"/>
        <end position="677"/>
    </location>
</feature>
<dbReference type="PANTHER" id="PTHR12296:SF30">
    <property type="entry name" value="DENN DOMAIN-CONTAINING PROTEIN CRAG"/>
    <property type="match status" value="1"/>
</dbReference>
<evidence type="ECO:0000313" key="3">
    <source>
        <dbReference type="Proteomes" id="UP001487740"/>
    </source>
</evidence>
<feature type="compositionally biased region" description="Polar residues" evidence="1">
    <location>
        <begin position="236"/>
        <end position="248"/>
    </location>
</feature>
<name>A0AAW0SWY4_SCYPA</name>
<dbReference type="Proteomes" id="UP001487740">
    <property type="component" value="Unassembled WGS sequence"/>
</dbReference>
<dbReference type="InterPro" id="IPR051696">
    <property type="entry name" value="DENN_Domain_GEFs"/>
</dbReference>
<comment type="caution">
    <text evidence="2">The sequence shown here is derived from an EMBL/GenBank/DDBJ whole genome shotgun (WGS) entry which is preliminary data.</text>
</comment>
<dbReference type="GO" id="GO:0031410">
    <property type="term" value="C:cytoplasmic vesicle"/>
    <property type="evidence" value="ECO:0007669"/>
    <property type="project" value="TreeGrafter"/>
</dbReference>
<dbReference type="AlphaFoldDB" id="A0AAW0SWY4"/>